<reference evidence="1" key="1">
    <citation type="submission" date="2020-10" db="EMBL/GenBank/DDBJ databases">
        <title>Unveiling of a novel bifunctional photoreceptor, Dualchrome1, isolated from a cosmopolitan green alga.</title>
        <authorList>
            <person name="Suzuki S."/>
            <person name="Kawachi M."/>
        </authorList>
    </citation>
    <scope>NUCLEOTIDE SEQUENCE</scope>
    <source>
        <strain evidence="1">NIES 2893</strain>
    </source>
</reference>
<dbReference type="Proteomes" id="UP000660262">
    <property type="component" value="Unassembled WGS sequence"/>
</dbReference>
<dbReference type="Pfam" id="PF11152">
    <property type="entry name" value="CCB2_CCB4"/>
    <property type="match status" value="1"/>
</dbReference>
<sequence>MPLYAGATGAILTVAHRAVSGLAPVADAASAQSRADVLCLAMAAALALTGLSWKSTSTRIPESEEPGGAQVDAPWCAEELSRNFAREVTWLWEAVRGVNGTVCACAVFVENEDGTLRRLLHAGRAYDTAAASNFDAPVACPSLVRLALDTSKGQYWANTVLFPDAPETLKGLGLPPKARGLLVQPSEKYAVVLTTDAVRGLSRVDQAWLADIADKLASTS</sequence>
<gene>
    <name evidence="1" type="ORF">PPROV_000750900</name>
</gene>
<dbReference type="GO" id="GO:0010190">
    <property type="term" value="P:cytochrome b6f complex assembly"/>
    <property type="evidence" value="ECO:0007669"/>
    <property type="project" value="TreeGrafter"/>
</dbReference>
<dbReference type="InterPro" id="IPR044705">
    <property type="entry name" value="CCB4"/>
</dbReference>
<dbReference type="EMBL" id="BNJQ01000022">
    <property type="protein sequence ID" value="GHP08772.1"/>
    <property type="molecule type" value="Genomic_DNA"/>
</dbReference>
<keyword evidence="2" id="KW-1185">Reference proteome</keyword>
<protein>
    <submittedName>
        <fullName evidence="1">Uncharacterized protein</fullName>
    </submittedName>
</protein>
<organism evidence="1 2">
    <name type="scientific">Pycnococcus provasolii</name>
    <dbReference type="NCBI Taxonomy" id="41880"/>
    <lineage>
        <taxon>Eukaryota</taxon>
        <taxon>Viridiplantae</taxon>
        <taxon>Chlorophyta</taxon>
        <taxon>Pseudoscourfieldiophyceae</taxon>
        <taxon>Pseudoscourfieldiales</taxon>
        <taxon>Pycnococcaceae</taxon>
        <taxon>Pycnococcus</taxon>
    </lineage>
</organism>
<dbReference type="InterPro" id="IPR021325">
    <property type="entry name" value="CCB2/CCB4"/>
</dbReference>
<name>A0A830HPB0_9CHLO</name>
<evidence type="ECO:0000313" key="2">
    <source>
        <dbReference type="Proteomes" id="UP000660262"/>
    </source>
</evidence>
<dbReference type="AlphaFoldDB" id="A0A830HPB0"/>
<comment type="caution">
    <text evidence="1">The sequence shown here is derived from an EMBL/GenBank/DDBJ whole genome shotgun (WGS) entry which is preliminary data.</text>
</comment>
<dbReference type="PANTHER" id="PTHR34943">
    <property type="match status" value="1"/>
</dbReference>
<dbReference type="OrthoDB" id="439612at2759"/>
<accession>A0A830HPB0</accession>
<dbReference type="GO" id="GO:0009507">
    <property type="term" value="C:chloroplast"/>
    <property type="evidence" value="ECO:0007669"/>
    <property type="project" value="TreeGrafter"/>
</dbReference>
<dbReference type="PANTHER" id="PTHR34943:SF2">
    <property type="entry name" value="PROTEIN COFACTOR ASSEMBLY OF COMPLEX C SUBUNIT B CCB4, CHLOROPLASTIC"/>
    <property type="match status" value="1"/>
</dbReference>
<evidence type="ECO:0000313" key="1">
    <source>
        <dbReference type="EMBL" id="GHP08772.1"/>
    </source>
</evidence>
<proteinExistence type="predicted"/>